<dbReference type="AlphaFoldDB" id="A0A4R9AVI3"/>
<organism evidence="1 2">
    <name type="scientific">Cryobacterium gelidum</name>
    <dbReference type="NCBI Taxonomy" id="1259164"/>
    <lineage>
        <taxon>Bacteria</taxon>
        <taxon>Bacillati</taxon>
        <taxon>Actinomycetota</taxon>
        <taxon>Actinomycetes</taxon>
        <taxon>Micrococcales</taxon>
        <taxon>Microbacteriaceae</taxon>
        <taxon>Cryobacterium</taxon>
    </lineage>
</organism>
<proteinExistence type="predicted"/>
<accession>A0A4R9AVI3</accession>
<evidence type="ECO:0000313" key="1">
    <source>
        <dbReference type="EMBL" id="TFD70632.1"/>
    </source>
</evidence>
<dbReference type="EMBL" id="SOHL01000015">
    <property type="protein sequence ID" value="TFD70632.1"/>
    <property type="molecule type" value="Genomic_DNA"/>
</dbReference>
<protein>
    <submittedName>
        <fullName evidence="1">Uncharacterized protein</fullName>
    </submittedName>
</protein>
<keyword evidence="2" id="KW-1185">Reference proteome</keyword>
<reference evidence="1 2" key="1">
    <citation type="submission" date="2019-03" db="EMBL/GenBank/DDBJ databases">
        <title>Genomics of glacier-inhabiting Cryobacterium strains.</title>
        <authorList>
            <person name="Liu Q."/>
            <person name="Xin Y.-H."/>
        </authorList>
    </citation>
    <scope>NUCLEOTIDE SEQUENCE [LARGE SCALE GENOMIC DNA]</scope>
    <source>
        <strain evidence="1 2">Hz16</strain>
    </source>
</reference>
<evidence type="ECO:0000313" key="2">
    <source>
        <dbReference type="Proteomes" id="UP000297983"/>
    </source>
</evidence>
<dbReference type="RefSeq" id="WP_134551458.1">
    <property type="nucleotide sequence ID" value="NZ_SOHL01000015.1"/>
</dbReference>
<gene>
    <name evidence="1" type="ORF">E3T50_08525</name>
</gene>
<dbReference type="Proteomes" id="UP000297983">
    <property type="component" value="Unassembled WGS sequence"/>
</dbReference>
<sequence length="476" mass="53249">MRFSEAFGITRGEADDWFDPHLTIDTRLFIDPLLLLEAGGDWPQAHDELIAHFVRCYELVARAIGPDSVSAVTARRLLTFPEPGEIGLGFTAEGTNGSGGGSQFARRMADGIAVAIAAGLTEPEHIEEIGILNEGIGADRISDATANVLKARFIVYTQQAANLHGVQLDPHEVRNARVVPGMGRWVNEVVLLPTNPVTGKPVILVPRRILNELPTLNADDWFDSNLNSDIRGQLNLTVGARVRKSDIVAWARRHPERVRAWARDQTSREDLFGYDFGADPRGVVQWDGEPVDWAKDHPLEIAPVNSQGQLRELIFRIVEQYRHFIEDQRGWSLLHNEDHTVKNELAAQLVFLGMAQHYLRLFNVEMDREVELGRGPVDFKASSGTSIRALIEVKKEDNGKFWNGLEAQLPSYLISDDCDEGWYVVLRFRSNRPSDIRLRELPTVVKAAANRVGKVLHYAVVDARRKESASNLEPEA</sequence>
<comment type="caution">
    <text evidence="1">The sequence shown here is derived from an EMBL/GenBank/DDBJ whole genome shotgun (WGS) entry which is preliminary data.</text>
</comment>
<name>A0A4R9AVI3_9MICO</name>